<dbReference type="Proteomes" id="UP001056681">
    <property type="component" value="Chromosome"/>
</dbReference>
<evidence type="ECO:0000313" key="3">
    <source>
        <dbReference type="Proteomes" id="UP001056681"/>
    </source>
</evidence>
<feature type="compositionally biased region" description="Low complexity" evidence="1">
    <location>
        <begin position="168"/>
        <end position="180"/>
    </location>
</feature>
<dbReference type="InterPro" id="IPR022385">
    <property type="entry name" value="Rhs_assc_core"/>
</dbReference>
<protein>
    <submittedName>
        <fullName evidence="2">RHS repeat-associated core domain-containing protein</fullName>
    </submittedName>
</protein>
<sequence>MKRPASNPTGTRRYGAYGVPAGSTSARTAYAGSVIERETDWHMLGERPYSPTCRRFFAPDPSSPFDRGGVNRYAYCSGDPINRVDPTGNVWEPWSRGPFRFNVSSHAPIRGRTAPTSPPLGATAVTPSATAIAATSTADVAGVAAAILPVAHPAAGPSSTPTLGPTVGASAAASSGAASTRRATPRITFIGQQPWLKRRAPGDMKPSEVVYVGELHMPATRMKMKKDQKSPGTRKSWIELQHPQNPASTTWVVDSVMNLLSLKKIFKHLSSQGVATANVYHGAHGDLAGRNWDRQTGTRLLQVPGDAAWGKEAQSRAADNYSIAVTPVDMGGLTFNDMEARLAGDGVHILGICYGLADPVVLKTFNLSVVAVFEREYARQSRLS</sequence>
<name>A0ABY4T3S6_9GAMM</name>
<keyword evidence="3" id="KW-1185">Reference proteome</keyword>
<feature type="region of interest" description="Disordered" evidence="1">
    <location>
        <begin position="154"/>
        <end position="180"/>
    </location>
</feature>
<dbReference type="NCBIfam" id="TIGR03696">
    <property type="entry name" value="Rhs_assc_core"/>
    <property type="match status" value="1"/>
</dbReference>
<proteinExistence type="predicted"/>
<gene>
    <name evidence="2" type="ORF">IM816_12500</name>
</gene>
<evidence type="ECO:0000313" key="2">
    <source>
        <dbReference type="EMBL" id="URL57451.1"/>
    </source>
</evidence>
<dbReference type="Gene3D" id="2.180.10.10">
    <property type="entry name" value="RHS repeat-associated core"/>
    <property type="match status" value="1"/>
</dbReference>
<accession>A0ABY4T3S6</accession>
<reference evidence="2" key="1">
    <citation type="submission" date="2020-10" db="EMBL/GenBank/DDBJ databases">
        <title>Whole-genome sequence of Luteibacter sp. EIF3.</title>
        <authorList>
            <person name="Friedrich I."/>
            <person name="Hertel R."/>
            <person name="Daniel R."/>
        </authorList>
    </citation>
    <scope>NUCLEOTIDE SEQUENCE</scope>
    <source>
        <strain evidence="2">EIF3</strain>
    </source>
</reference>
<dbReference type="EMBL" id="CP063231">
    <property type="protein sequence ID" value="URL57451.1"/>
    <property type="molecule type" value="Genomic_DNA"/>
</dbReference>
<organism evidence="2 3">
    <name type="scientific">Luteibacter flocculans</name>
    <dbReference type="NCBI Taxonomy" id="2780091"/>
    <lineage>
        <taxon>Bacteria</taxon>
        <taxon>Pseudomonadati</taxon>
        <taxon>Pseudomonadota</taxon>
        <taxon>Gammaproteobacteria</taxon>
        <taxon>Lysobacterales</taxon>
        <taxon>Rhodanobacteraceae</taxon>
        <taxon>Luteibacter</taxon>
    </lineage>
</organism>
<evidence type="ECO:0000256" key="1">
    <source>
        <dbReference type="SAM" id="MobiDB-lite"/>
    </source>
</evidence>